<dbReference type="InterPro" id="IPR015946">
    <property type="entry name" value="KH_dom-like_a/b"/>
</dbReference>
<reference evidence="1" key="1">
    <citation type="submission" date="2017-02" db="EMBL/GenBank/DDBJ databases">
        <title>Delving into the versatile metabolic prowess of the omnipresent phylum Bacteroidetes.</title>
        <authorList>
            <person name="Nobu M.K."/>
            <person name="Mei R."/>
            <person name="Narihiro T."/>
            <person name="Kuroda K."/>
            <person name="Liu W.-T."/>
        </authorList>
    </citation>
    <scope>NUCLEOTIDE SEQUENCE</scope>
    <source>
        <strain evidence="1">ADurb.Bin276</strain>
    </source>
</reference>
<dbReference type="InterPro" id="IPR003718">
    <property type="entry name" value="OsmC/Ohr_fam"/>
</dbReference>
<evidence type="ECO:0000313" key="1">
    <source>
        <dbReference type="EMBL" id="OQA59333.1"/>
    </source>
</evidence>
<sequence>MAYIELSAQKGKIEADIKGEKILFKSSGADSDSGHWPTEYVLAALGSCFSGSLFAYAKNKNYPLEKVILKIKGDLGSAPSRIQSININVEIIGNLTLEEKERLIQAGERACTVMNTLRGGVEKIETHLMS</sequence>
<comment type="caution">
    <text evidence="1">The sequence shown here is derived from an EMBL/GenBank/DDBJ whole genome shotgun (WGS) entry which is preliminary data.</text>
</comment>
<name>A0A1V5SYM3_9BACT</name>
<dbReference type="EMBL" id="MWBQ01000053">
    <property type="protein sequence ID" value="OQA59333.1"/>
    <property type="molecule type" value="Genomic_DNA"/>
</dbReference>
<dbReference type="Gene3D" id="3.30.300.20">
    <property type="match status" value="1"/>
</dbReference>
<protein>
    <submittedName>
        <fullName evidence="1">OsmC-like protein</fullName>
    </submittedName>
</protein>
<organism evidence="1">
    <name type="scientific">Candidatus Atribacter allofermentans</name>
    <dbReference type="NCBI Taxonomy" id="1852833"/>
    <lineage>
        <taxon>Bacteria</taxon>
        <taxon>Pseudomonadati</taxon>
        <taxon>Atribacterota</taxon>
        <taxon>Atribacteria</taxon>
        <taxon>Atribacterales</taxon>
        <taxon>Atribacteraceae</taxon>
        <taxon>Atribacter</taxon>
    </lineage>
</organism>
<accession>A0A1V5SYM3</accession>
<dbReference type="InterPro" id="IPR036102">
    <property type="entry name" value="OsmC/Ohrsf"/>
</dbReference>
<dbReference type="PANTHER" id="PTHR39624">
    <property type="entry name" value="PROTEIN INVOLVED IN RIMO-MEDIATED BETA-METHYLTHIOLATION OF RIBOSOMAL PROTEIN S12 YCAO"/>
    <property type="match status" value="1"/>
</dbReference>
<dbReference type="SUPFAM" id="SSF82784">
    <property type="entry name" value="OsmC-like"/>
    <property type="match status" value="1"/>
</dbReference>
<proteinExistence type="predicted"/>
<dbReference type="AlphaFoldDB" id="A0A1V5SYM3"/>
<dbReference type="PANTHER" id="PTHR39624:SF2">
    <property type="entry name" value="OSMC-LIKE PROTEIN"/>
    <property type="match status" value="1"/>
</dbReference>
<dbReference type="Pfam" id="PF02566">
    <property type="entry name" value="OsmC"/>
    <property type="match status" value="1"/>
</dbReference>
<dbReference type="Proteomes" id="UP000485569">
    <property type="component" value="Unassembled WGS sequence"/>
</dbReference>
<gene>
    <name evidence="1" type="ORF">BWY41_00874</name>
</gene>